<keyword evidence="1" id="KW-0677">Repeat</keyword>
<dbReference type="SUPFAM" id="SSF48371">
    <property type="entry name" value="ARM repeat"/>
    <property type="match status" value="1"/>
</dbReference>
<dbReference type="AlphaFoldDB" id="A0A9Q1BMS7"/>
<evidence type="ECO:0000313" key="4">
    <source>
        <dbReference type="Proteomes" id="UP001152320"/>
    </source>
</evidence>
<dbReference type="InterPro" id="IPR016024">
    <property type="entry name" value="ARM-type_fold"/>
</dbReference>
<organism evidence="3 4">
    <name type="scientific">Holothuria leucospilota</name>
    <name type="common">Black long sea cucumber</name>
    <name type="synonym">Mertensiothuria leucospilota</name>
    <dbReference type="NCBI Taxonomy" id="206669"/>
    <lineage>
        <taxon>Eukaryota</taxon>
        <taxon>Metazoa</taxon>
        <taxon>Echinodermata</taxon>
        <taxon>Eleutherozoa</taxon>
        <taxon>Echinozoa</taxon>
        <taxon>Holothuroidea</taxon>
        <taxon>Aspidochirotacea</taxon>
        <taxon>Aspidochirotida</taxon>
        <taxon>Holothuriidae</taxon>
        <taxon>Holothuria</taxon>
    </lineage>
</organism>
<evidence type="ECO:0000256" key="1">
    <source>
        <dbReference type="ARBA" id="ARBA00022737"/>
    </source>
</evidence>
<dbReference type="SMART" id="SM00185">
    <property type="entry name" value="ARM"/>
    <property type="match status" value="4"/>
</dbReference>
<proteinExistence type="predicted"/>
<dbReference type="PROSITE" id="PS50176">
    <property type="entry name" value="ARM_REPEAT"/>
    <property type="match status" value="1"/>
</dbReference>
<keyword evidence="4" id="KW-1185">Reference proteome</keyword>
<evidence type="ECO:0000256" key="2">
    <source>
        <dbReference type="PROSITE-ProRule" id="PRU00259"/>
    </source>
</evidence>
<gene>
    <name evidence="3" type="ORF">HOLleu_28770</name>
</gene>
<dbReference type="PANTHER" id="PTHR22895:SF0">
    <property type="entry name" value="ARMADILLO REPEAT-CONTAINING PROTEIN 6"/>
    <property type="match status" value="1"/>
</dbReference>
<dbReference type="InterPro" id="IPR011989">
    <property type="entry name" value="ARM-like"/>
</dbReference>
<dbReference type="Proteomes" id="UP001152320">
    <property type="component" value="Chromosome 14"/>
</dbReference>
<evidence type="ECO:0000313" key="3">
    <source>
        <dbReference type="EMBL" id="KAJ8029391.1"/>
    </source>
</evidence>
<name>A0A9Q1BMS7_HOLLE</name>
<accession>A0A9Q1BMS7</accession>
<dbReference type="GO" id="GO:0002244">
    <property type="term" value="P:hematopoietic progenitor cell differentiation"/>
    <property type="evidence" value="ECO:0007669"/>
    <property type="project" value="TreeGrafter"/>
</dbReference>
<protein>
    <submittedName>
        <fullName evidence="3">Armadillo repeat-containing protein 6</fullName>
    </submittedName>
</protein>
<comment type="caution">
    <text evidence="3">The sequence shown here is derived from an EMBL/GenBank/DDBJ whole genome shotgun (WGS) entry which is preliminary data.</text>
</comment>
<dbReference type="PANTHER" id="PTHR22895">
    <property type="entry name" value="ARMADILLO REPEAT-CONTAINING PROTEIN 6"/>
    <property type="match status" value="1"/>
</dbReference>
<dbReference type="InterPro" id="IPR000225">
    <property type="entry name" value="Armadillo"/>
</dbReference>
<reference evidence="3" key="1">
    <citation type="submission" date="2021-10" db="EMBL/GenBank/DDBJ databases">
        <title>Tropical sea cucumber genome reveals ecological adaptation and Cuvierian tubules defense mechanism.</title>
        <authorList>
            <person name="Chen T."/>
        </authorList>
    </citation>
    <scope>NUCLEOTIDE SEQUENCE</scope>
    <source>
        <strain evidence="3">Nanhai2018</strain>
        <tissue evidence="3">Muscle</tissue>
    </source>
</reference>
<dbReference type="EMBL" id="JAIZAY010000014">
    <property type="protein sequence ID" value="KAJ8029391.1"/>
    <property type="molecule type" value="Genomic_DNA"/>
</dbReference>
<feature type="repeat" description="ARM" evidence="2">
    <location>
        <begin position="203"/>
        <end position="237"/>
    </location>
</feature>
<dbReference type="Gene3D" id="1.25.10.10">
    <property type="entry name" value="Leucine-rich Repeat Variant"/>
    <property type="match status" value="2"/>
</dbReference>
<sequence length="476" mass="51899">MAAPKRITQETFDDAVKENIEEFEMSPEEAVEDAIQQFKSQGVDLSNIITSQTSTDDQKGQSKPVTEKIQEALQILKEICSAATFLTDDDKQDLLETLHILRKEFEGPFSCRSFAAVKGGYGVLLELIGIHRENHNVLNHLLVTFNSFINGQPDLLDTDGIKLLCSILSKDCDNSDVVIPAIQCVRTSCVKHEENRQSYVKEGVIPNLLQILKIHKEKATVVKVACSALRGLIVDDDIRVPFGKAHDHAKAIVEEGALEALFGVLDVSDHSDQSLVGEVMATLGRLAVRNEFCQKIVDLGGLKYVSSAMAEHMSNQVMMKQIISMTKAIAGNDDVKIAIVAVGGVPLILQAIRTHIRVTQVCDAGCSALATISLRNPSNANIIMGSGAAEVIVQVMSVHPQEVGVQKSACMAIRNLVSRAREHCQAFIEVGVEALIRNAMNIADCNDLAKAALRDLGCKVELKELWKGEKNPLEVS</sequence>
<dbReference type="OrthoDB" id="449062at2759"/>